<evidence type="ECO:0000313" key="2">
    <source>
        <dbReference type="Proteomes" id="UP000276834"/>
    </source>
</evidence>
<dbReference type="OrthoDB" id="9217730at2759"/>
<name>A0A3L8Q5Y8_CHLGU</name>
<dbReference type="Proteomes" id="UP000276834">
    <property type="component" value="Unassembled WGS sequence"/>
</dbReference>
<proteinExistence type="predicted"/>
<keyword evidence="2" id="KW-1185">Reference proteome</keyword>
<dbReference type="AlphaFoldDB" id="A0A3L8Q5Y8"/>
<accession>A0A3L8Q5Y8</accession>
<dbReference type="EMBL" id="QUSF01007094">
    <property type="protein sequence ID" value="RLV62492.1"/>
    <property type="molecule type" value="Genomic_DNA"/>
</dbReference>
<feature type="non-terminal residue" evidence="1">
    <location>
        <position position="296"/>
    </location>
</feature>
<gene>
    <name evidence="1" type="ORF">DV515_00019259</name>
</gene>
<sequence length="296" mass="33695">MEKRPPRQPKVAFEEVVVVAPEESSSSEEPTTVTVVEQLQLHSRWVPDYAENTVDFIQAFASSPSKEQKMEFLHSICTLCRDSKLHDFSEELKDFCGRFKLAETVQLLLNLEPRHEICDGVQRLAMLALAELRCPPGHPILQETSRRRSRHRRPTGLLLSPGSTIGITLETRKVLRLCFNSVFFLRPLGEMSPVEATLCTQILLEYLFSDFTVTQERVLGRIRALSHLLAKFSTEKGDEEENDGAASGQIQIPVLGKLLGHLFFRLYRPENRITALVDILCCLMTFISAQKCRRNR</sequence>
<protein>
    <submittedName>
        <fullName evidence="1">Uncharacterized protein</fullName>
    </submittedName>
</protein>
<reference evidence="1 2" key="1">
    <citation type="journal article" date="2018" name="Proc. R. Soc. B">
        <title>A non-coding region near Follistatin controls head colour polymorphism in the Gouldian finch.</title>
        <authorList>
            <person name="Toomey M.B."/>
            <person name="Marques C.I."/>
            <person name="Andrade P."/>
            <person name="Araujo P.M."/>
            <person name="Sabatino S."/>
            <person name="Gazda M.A."/>
            <person name="Afonso S."/>
            <person name="Lopes R.J."/>
            <person name="Corbo J.C."/>
            <person name="Carneiro M."/>
        </authorList>
    </citation>
    <scope>NUCLEOTIDE SEQUENCE [LARGE SCALE GENOMIC DNA]</scope>
    <source>
        <strain evidence="1">Red01</strain>
        <tissue evidence="1">Muscle</tissue>
    </source>
</reference>
<evidence type="ECO:0000313" key="1">
    <source>
        <dbReference type="EMBL" id="RLV62492.1"/>
    </source>
</evidence>
<comment type="caution">
    <text evidence="1">The sequence shown here is derived from an EMBL/GenBank/DDBJ whole genome shotgun (WGS) entry which is preliminary data.</text>
</comment>
<organism evidence="1 2">
    <name type="scientific">Chloebia gouldiae</name>
    <name type="common">Gouldian finch</name>
    <name type="synonym">Erythrura gouldiae</name>
    <dbReference type="NCBI Taxonomy" id="44316"/>
    <lineage>
        <taxon>Eukaryota</taxon>
        <taxon>Metazoa</taxon>
        <taxon>Chordata</taxon>
        <taxon>Craniata</taxon>
        <taxon>Vertebrata</taxon>
        <taxon>Euteleostomi</taxon>
        <taxon>Archelosauria</taxon>
        <taxon>Archosauria</taxon>
        <taxon>Dinosauria</taxon>
        <taxon>Saurischia</taxon>
        <taxon>Theropoda</taxon>
        <taxon>Coelurosauria</taxon>
        <taxon>Aves</taxon>
        <taxon>Neognathae</taxon>
        <taxon>Neoaves</taxon>
        <taxon>Telluraves</taxon>
        <taxon>Australaves</taxon>
        <taxon>Passeriformes</taxon>
        <taxon>Passeroidea</taxon>
        <taxon>Passeridae</taxon>
        <taxon>Chloebia</taxon>
    </lineage>
</organism>